<evidence type="ECO:0000256" key="5">
    <source>
        <dbReference type="ARBA" id="ARBA00023033"/>
    </source>
</evidence>
<evidence type="ECO:0000256" key="4">
    <source>
        <dbReference type="ARBA" id="ARBA00023002"/>
    </source>
</evidence>
<dbReference type="PANTHER" id="PTHR47178">
    <property type="entry name" value="MONOOXYGENASE, FAD-BINDING"/>
    <property type="match status" value="1"/>
</dbReference>
<accession>A0A9P7ZE21</accession>
<dbReference type="SUPFAM" id="SSF51905">
    <property type="entry name" value="FAD/NAD(P)-binding domain"/>
    <property type="match status" value="1"/>
</dbReference>
<dbReference type="Proteomes" id="UP000887229">
    <property type="component" value="Unassembled WGS sequence"/>
</dbReference>
<dbReference type="PANTHER" id="PTHR47178:SF1">
    <property type="entry name" value="FAD-BINDING DOMAIN-CONTAINING PROTEIN-RELATED"/>
    <property type="match status" value="1"/>
</dbReference>
<proteinExistence type="predicted"/>
<evidence type="ECO:0000256" key="1">
    <source>
        <dbReference type="ARBA" id="ARBA00001974"/>
    </source>
</evidence>
<comment type="caution">
    <text evidence="7">The sequence shown here is derived from an EMBL/GenBank/DDBJ whole genome shotgun (WGS) entry which is preliminary data.</text>
</comment>
<dbReference type="Pfam" id="PF01494">
    <property type="entry name" value="FAD_binding_3"/>
    <property type="match status" value="1"/>
</dbReference>
<sequence length="403" mass="45303">MDKPVLIIGAGVCGLTLAQALQRSGIPFEVFERDEHVSSRGQGWAITLHWALPYLRKMLSEETMTDIDSVQVDPDADRDGQGKFVFINLKTLEPRFRIPPSQRRRVNREKLRRVLLDGVSHKVNWNKSLSSISQTPDGVVATFEDGSQFEGSIVVGADGTNSKTRKILAPDSYKNIRLPVKFVGSAVKMTSSQVQPLRAVDPLLFQGCHPETKDFLWVSMLDTPGVNGTKGTAEELYQVQINLSWLTHPEEDDTKLSDAARLADMKRRAQRFHPVLREAVQSIPEESQVLEIVLQDWPCYDWDNRGGRVTLIGDAAHAMTMYRGEAANHGMLDACRLWETLEEVYNRKIDVNKGIGDFEAEMRERTRAAVLLSRQACYDAHDWAGLNENSAVLKKRAIYGART</sequence>
<organism evidence="7 8">
    <name type="scientific">Emericellopsis atlantica</name>
    <dbReference type="NCBI Taxonomy" id="2614577"/>
    <lineage>
        <taxon>Eukaryota</taxon>
        <taxon>Fungi</taxon>
        <taxon>Dikarya</taxon>
        <taxon>Ascomycota</taxon>
        <taxon>Pezizomycotina</taxon>
        <taxon>Sordariomycetes</taxon>
        <taxon>Hypocreomycetidae</taxon>
        <taxon>Hypocreales</taxon>
        <taxon>Bionectriaceae</taxon>
        <taxon>Emericellopsis</taxon>
    </lineage>
</organism>
<dbReference type="GO" id="GO:0071949">
    <property type="term" value="F:FAD binding"/>
    <property type="evidence" value="ECO:0007669"/>
    <property type="project" value="InterPro"/>
</dbReference>
<gene>
    <name evidence="7" type="ORF">F5Z01DRAFT_640912</name>
</gene>
<dbReference type="GeneID" id="70293451"/>
<feature type="domain" description="FAD-binding" evidence="6">
    <location>
        <begin position="4"/>
        <end position="347"/>
    </location>
</feature>
<dbReference type="InterPro" id="IPR036188">
    <property type="entry name" value="FAD/NAD-bd_sf"/>
</dbReference>
<keyword evidence="2" id="KW-0285">Flavoprotein</keyword>
<dbReference type="GO" id="GO:0004497">
    <property type="term" value="F:monooxygenase activity"/>
    <property type="evidence" value="ECO:0007669"/>
    <property type="project" value="UniProtKB-KW"/>
</dbReference>
<protein>
    <recommendedName>
        <fullName evidence="6">FAD-binding domain-containing protein</fullName>
    </recommendedName>
</protein>
<dbReference type="OrthoDB" id="47494at2759"/>
<dbReference type="AlphaFoldDB" id="A0A9P7ZE21"/>
<evidence type="ECO:0000259" key="6">
    <source>
        <dbReference type="Pfam" id="PF01494"/>
    </source>
</evidence>
<dbReference type="PRINTS" id="PR00420">
    <property type="entry name" value="RNGMNOXGNASE"/>
</dbReference>
<evidence type="ECO:0000256" key="3">
    <source>
        <dbReference type="ARBA" id="ARBA00022827"/>
    </source>
</evidence>
<evidence type="ECO:0000313" key="8">
    <source>
        <dbReference type="Proteomes" id="UP000887229"/>
    </source>
</evidence>
<evidence type="ECO:0000313" key="7">
    <source>
        <dbReference type="EMBL" id="KAG9249753.1"/>
    </source>
</evidence>
<dbReference type="InterPro" id="IPR002938">
    <property type="entry name" value="FAD-bd"/>
</dbReference>
<dbReference type="Gene3D" id="3.50.50.60">
    <property type="entry name" value="FAD/NAD(P)-binding domain"/>
    <property type="match status" value="1"/>
</dbReference>
<reference evidence="7" key="1">
    <citation type="journal article" date="2021" name="IMA Fungus">
        <title>Genomic characterization of three marine fungi, including Emericellopsis atlantica sp. nov. with signatures of a generalist lifestyle and marine biomass degradation.</title>
        <authorList>
            <person name="Hagestad O.C."/>
            <person name="Hou L."/>
            <person name="Andersen J.H."/>
            <person name="Hansen E.H."/>
            <person name="Altermark B."/>
            <person name="Li C."/>
            <person name="Kuhnert E."/>
            <person name="Cox R.J."/>
            <person name="Crous P.W."/>
            <person name="Spatafora J.W."/>
            <person name="Lail K."/>
            <person name="Amirebrahimi M."/>
            <person name="Lipzen A."/>
            <person name="Pangilinan J."/>
            <person name="Andreopoulos W."/>
            <person name="Hayes R.D."/>
            <person name="Ng V."/>
            <person name="Grigoriev I.V."/>
            <person name="Jackson S.A."/>
            <person name="Sutton T.D.S."/>
            <person name="Dobson A.D.W."/>
            <person name="Rama T."/>
        </authorList>
    </citation>
    <scope>NUCLEOTIDE SEQUENCE</scope>
    <source>
        <strain evidence="7">TS7</strain>
    </source>
</reference>
<keyword evidence="4" id="KW-0560">Oxidoreductase</keyword>
<evidence type="ECO:0000256" key="2">
    <source>
        <dbReference type="ARBA" id="ARBA00022630"/>
    </source>
</evidence>
<keyword evidence="5" id="KW-0503">Monooxygenase</keyword>
<dbReference type="EMBL" id="MU251292">
    <property type="protein sequence ID" value="KAG9249753.1"/>
    <property type="molecule type" value="Genomic_DNA"/>
</dbReference>
<keyword evidence="8" id="KW-1185">Reference proteome</keyword>
<keyword evidence="3" id="KW-0274">FAD</keyword>
<dbReference type="RefSeq" id="XP_046113677.1">
    <property type="nucleotide sequence ID" value="XM_046262548.1"/>
</dbReference>
<comment type="cofactor">
    <cofactor evidence="1">
        <name>FAD</name>
        <dbReference type="ChEBI" id="CHEBI:57692"/>
    </cofactor>
</comment>
<name>A0A9P7ZE21_9HYPO</name>